<name>A0A3M8BE30_9BACL</name>
<reference evidence="1 2" key="1">
    <citation type="submission" date="2018-10" db="EMBL/GenBank/DDBJ databases">
        <title>Phylogenomics of Brevibacillus.</title>
        <authorList>
            <person name="Dunlap C."/>
        </authorList>
    </citation>
    <scope>NUCLEOTIDE SEQUENCE [LARGE SCALE GENOMIC DNA]</scope>
    <source>
        <strain evidence="1 2">DSM 100115</strain>
    </source>
</reference>
<proteinExistence type="predicted"/>
<organism evidence="1 2">
    <name type="scientific">Brevibacillus gelatini</name>
    <dbReference type="NCBI Taxonomy" id="1655277"/>
    <lineage>
        <taxon>Bacteria</taxon>
        <taxon>Bacillati</taxon>
        <taxon>Bacillota</taxon>
        <taxon>Bacilli</taxon>
        <taxon>Bacillales</taxon>
        <taxon>Paenibacillaceae</taxon>
        <taxon>Brevibacillus</taxon>
    </lineage>
</organism>
<evidence type="ECO:0000313" key="2">
    <source>
        <dbReference type="Proteomes" id="UP000268829"/>
    </source>
</evidence>
<dbReference type="Proteomes" id="UP000268829">
    <property type="component" value="Unassembled WGS sequence"/>
</dbReference>
<dbReference type="EMBL" id="RHHS01000005">
    <property type="protein sequence ID" value="RNB61694.1"/>
    <property type="molecule type" value="Genomic_DNA"/>
</dbReference>
<dbReference type="AlphaFoldDB" id="A0A3M8BE30"/>
<comment type="caution">
    <text evidence="1">The sequence shown here is derived from an EMBL/GenBank/DDBJ whole genome shotgun (WGS) entry which is preliminary data.</text>
</comment>
<evidence type="ECO:0000313" key="1">
    <source>
        <dbReference type="EMBL" id="RNB61694.1"/>
    </source>
</evidence>
<gene>
    <name evidence="1" type="ORF">EDM57_00990</name>
</gene>
<sequence>MQNFIVNFAKKSLVYLTAFLRLRSIFFAKMRRKPGVSCGKGRFDALFSLARSLLITFAKS</sequence>
<keyword evidence="2" id="KW-1185">Reference proteome</keyword>
<accession>A0A3M8BE30</accession>
<protein>
    <submittedName>
        <fullName evidence="1">Uncharacterized protein</fullName>
    </submittedName>
</protein>